<reference evidence="1 2" key="1">
    <citation type="journal article" date="2009" name="Science">
        <title>Genome sequence, comparative analysis, and population genetics of the domestic horse.</title>
        <authorList>
            <consortium name="Broad Institute Genome Sequencing Platform"/>
            <consortium name="Broad Institute Whole Genome Assembly Team"/>
            <person name="Wade C.M."/>
            <person name="Giulotto E."/>
            <person name="Sigurdsson S."/>
            <person name="Zoli M."/>
            <person name="Gnerre S."/>
            <person name="Imsland F."/>
            <person name="Lear T.L."/>
            <person name="Adelson D.L."/>
            <person name="Bailey E."/>
            <person name="Bellone R.R."/>
            <person name="Bloecker H."/>
            <person name="Distl O."/>
            <person name="Edgar R.C."/>
            <person name="Garber M."/>
            <person name="Leeb T."/>
            <person name="Mauceli E."/>
            <person name="MacLeod J.N."/>
            <person name="Penedo M.C.T."/>
            <person name="Raison J.M."/>
            <person name="Sharpe T."/>
            <person name="Vogel J."/>
            <person name="Andersson L."/>
            <person name="Antczak D.F."/>
            <person name="Biagi T."/>
            <person name="Binns M.M."/>
            <person name="Chowdhary B.P."/>
            <person name="Coleman S.J."/>
            <person name="Della Valle G."/>
            <person name="Fryc S."/>
            <person name="Guerin G."/>
            <person name="Hasegawa T."/>
            <person name="Hill E.W."/>
            <person name="Jurka J."/>
            <person name="Kiialainen A."/>
            <person name="Lindgren G."/>
            <person name="Liu J."/>
            <person name="Magnani E."/>
            <person name="Mickelson J.R."/>
            <person name="Murray J."/>
            <person name="Nergadze S.G."/>
            <person name="Onofrio R."/>
            <person name="Pedroni S."/>
            <person name="Piras M.F."/>
            <person name="Raudsepp T."/>
            <person name="Rocchi M."/>
            <person name="Roeed K.H."/>
            <person name="Ryder O.A."/>
            <person name="Searle S."/>
            <person name="Skow L."/>
            <person name="Swinburne J.E."/>
            <person name="Syvaenen A.C."/>
            <person name="Tozaki T."/>
            <person name="Valberg S.J."/>
            <person name="Vaudin M."/>
            <person name="White J.R."/>
            <person name="Zody M.C."/>
            <person name="Lander E.S."/>
            <person name="Lindblad-Toh K."/>
        </authorList>
    </citation>
    <scope>NUCLEOTIDE SEQUENCE [LARGE SCALE GENOMIC DNA]</scope>
    <source>
        <strain evidence="1 2">Thoroughbred</strain>
    </source>
</reference>
<accession>A0A9L0S1S5</accession>
<sequence>MHFTICKLHLRKNSAIKVKQFISVDTSPSIPSLPLGKPPFPSTQLAFPETPFSSDCPQARWQQTDRLKPSAWARLSHQDSFIVLTARGTKHTNLLAWASFHGCHPRPLQSRRHVVPAPPPLPGSLGAVNPLVLDQVKAQAEGAPTLHAAERLLAGVDPLVPEEAGQGPEGAPTLAALIGLLPSVDAPVLAEEGASAEGAPALLACVGLLAGVHPLVLNEVGALAEGFPTFFTFIGVLSMVNSLVPNDIGTVNEGFPTFAALIQSFSRMDSLMPNKVEALAEGFPTLLANVRLLPVVNSLVPDDM</sequence>
<evidence type="ECO:0000313" key="1">
    <source>
        <dbReference type="Ensembl" id="ENSECAP00000068009.1"/>
    </source>
</evidence>
<protein>
    <submittedName>
        <fullName evidence="1">Uncharacterized protein</fullName>
    </submittedName>
</protein>
<dbReference type="GeneTree" id="ENSGT00940000163677"/>
<dbReference type="PANTHER" id="PTHR33426:SF42">
    <property type="entry name" value="NEUROCHONDRIN"/>
    <property type="match status" value="1"/>
</dbReference>
<proteinExistence type="predicted"/>
<dbReference type="Proteomes" id="UP000002281">
    <property type="component" value="Chromosome 9"/>
</dbReference>
<dbReference type="Ensembl" id="ENSECAT00000080441.1">
    <property type="protein sequence ID" value="ENSECAP00000068009.1"/>
    <property type="gene ID" value="ENSECAG00000059385.1"/>
</dbReference>
<dbReference type="AlphaFoldDB" id="A0A9L0S1S5"/>
<dbReference type="PANTHER" id="PTHR33426">
    <property type="entry name" value="C2H2-TYPE DOMAIN-CONTAINING PROTEIN"/>
    <property type="match status" value="1"/>
</dbReference>
<name>A0A9L0S1S5_HORSE</name>
<keyword evidence="2" id="KW-1185">Reference proteome</keyword>
<organism evidence="1 2">
    <name type="scientific">Equus caballus</name>
    <name type="common">Horse</name>
    <dbReference type="NCBI Taxonomy" id="9796"/>
    <lineage>
        <taxon>Eukaryota</taxon>
        <taxon>Metazoa</taxon>
        <taxon>Chordata</taxon>
        <taxon>Craniata</taxon>
        <taxon>Vertebrata</taxon>
        <taxon>Euteleostomi</taxon>
        <taxon>Mammalia</taxon>
        <taxon>Eutheria</taxon>
        <taxon>Laurasiatheria</taxon>
        <taxon>Perissodactyla</taxon>
        <taxon>Equidae</taxon>
        <taxon>Equus</taxon>
    </lineage>
</organism>
<evidence type="ECO:0000313" key="2">
    <source>
        <dbReference type="Proteomes" id="UP000002281"/>
    </source>
</evidence>
<reference evidence="1" key="3">
    <citation type="submission" date="2025-09" db="UniProtKB">
        <authorList>
            <consortium name="Ensembl"/>
        </authorList>
    </citation>
    <scope>IDENTIFICATION</scope>
    <source>
        <strain evidence="1">Thoroughbred</strain>
    </source>
</reference>
<reference evidence="1" key="2">
    <citation type="submission" date="2025-08" db="UniProtKB">
        <authorList>
            <consortium name="Ensembl"/>
        </authorList>
    </citation>
    <scope>IDENTIFICATION</scope>
    <source>
        <strain evidence="1">Thoroughbred</strain>
    </source>
</reference>